<name>A0AAJ7EG37_PAPXU</name>
<sequence>MLNICFIIFTLSMIVTQIESLDSELCKVLVKERHCVIEYAARDRWPHTERYSYDWDQKKCILIRWAEHCGAAPAGTNNFASETECSNECGGWA</sequence>
<evidence type="ECO:0000313" key="2">
    <source>
        <dbReference type="RefSeq" id="XP_013176113.1"/>
    </source>
</evidence>
<dbReference type="SUPFAM" id="SSF57362">
    <property type="entry name" value="BPTI-like"/>
    <property type="match status" value="1"/>
</dbReference>
<dbReference type="AlphaFoldDB" id="A0AAJ7EG37"/>
<gene>
    <name evidence="2" type="primary">LOC106124191</name>
</gene>
<accession>A0AAJ7EG37</accession>
<dbReference type="InterPro" id="IPR036880">
    <property type="entry name" value="Kunitz_BPTI_sf"/>
</dbReference>
<dbReference type="KEGG" id="pxu:106124191"/>
<feature type="chain" id="PRO_5042466300" evidence="1">
    <location>
        <begin position="21"/>
        <end position="93"/>
    </location>
</feature>
<dbReference type="RefSeq" id="XP_013176113.1">
    <property type="nucleotide sequence ID" value="XM_013320659.1"/>
</dbReference>
<protein>
    <submittedName>
        <fullName evidence="2">Uncharacterized protein LOC106124191</fullName>
    </submittedName>
</protein>
<reference evidence="2" key="1">
    <citation type="submission" date="2025-08" db="UniProtKB">
        <authorList>
            <consortium name="RefSeq"/>
        </authorList>
    </citation>
    <scope>IDENTIFICATION</scope>
</reference>
<keyword evidence="1" id="KW-0732">Signal</keyword>
<organism evidence="2">
    <name type="scientific">Papilio xuthus</name>
    <name type="common">Asian swallowtail butterfly</name>
    <dbReference type="NCBI Taxonomy" id="66420"/>
    <lineage>
        <taxon>Eukaryota</taxon>
        <taxon>Metazoa</taxon>
        <taxon>Ecdysozoa</taxon>
        <taxon>Arthropoda</taxon>
        <taxon>Hexapoda</taxon>
        <taxon>Insecta</taxon>
        <taxon>Pterygota</taxon>
        <taxon>Neoptera</taxon>
        <taxon>Endopterygota</taxon>
        <taxon>Lepidoptera</taxon>
        <taxon>Glossata</taxon>
        <taxon>Ditrysia</taxon>
        <taxon>Papilionoidea</taxon>
        <taxon>Papilionidae</taxon>
        <taxon>Papilioninae</taxon>
        <taxon>Papilio</taxon>
    </lineage>
</organism>
<proteinExistence type="predicted"/>
<dbReference type="Gene3D" id="4.10.410.10">
    <property type="entry name" value="Pancreatic trypsin inhibitor Kunitz domain"/>
    <property type="match status" value="1"/>
</dbReference>
<dbReference type="GeneID" id="106124191"/>
<dbReference type="GO" id="GO:0004867">
    <property type="term" value="F:serine-type endopeptidase inhibitor activity"/>
    <property type="evidence" value="ECO:0007669"/>
    <property type="project" value="InterPro"/>
</dbReference>
<evidence type="ECO:0000256" key="1">
    <source>
        <dbReference type="SAM" id="SignalP"/>
    </source>
</evidence>
<feature type="signal peptide" evidence="1">
    <location>
        <begin position="1"/>
        <end position="20"/>
    </location>
</feature>
<dbReference type="Proteomes" id="UP000694872">
    <property type="component" value="Unplaced"/>
</dbReference>